<evidence type="ECO:0000313" key="3">
    <source>
        <dbReference type="Proteomes" id="UP001501480"/>
    </source>
</evidence>
<proteinExistence type="predicted"/>
<name>A0ABN2WA79_9ACTN</name>
<protein>
    <submittedName>
        <fullName evidence="2">Uncharacterized protein</fullName>
    </submittedName>
</protein>
<keyword evidence="1" id="KW-1133">Transmembrane helix</keyword>
<accession>A0ABN2WA79</accession>
<keyword evidence="3" id="KW-1185">Reference proteome</keyword>
<evidence type="ECO:0000256" key="1">
    <source>
        <dbReference type="SAM" id="Phobius"/>
    </source>
</evidence>
<dbReference type="Proteomes" id="UP001501480">
    <property type="component" value="Unassembled WGS sequence"/>
</dbReference>
<feature type="transmembrane region" description="Helical" evidence="1">
    <location>
        <begin position="12"/>
        <end position="32"/>
    </location>
</feature>
<reference evidence="2 3" key="1">
    <citation type="journal article" date="2019" name="Int. J. Syst. Evol. Microbiol.">
        <title>The Global Catalogue of Microorganisms (GCM) 10K type strain sequencing project: providing services to taxonomists for standard genome sequencing and annotation.</title>
        <authorList>
            <consortium name="The Broad Institute Genomics Platform"/>
            <consortium name="The Broad Institute Genome Sequencing Center for Infectious Disease"/>
            <person name="Wu L."/>
            <person name="Ma J."/>
        </authorList>
    </citation>
    <scope>NUCLEOTIDE SEQUENCE [LARGE SCALE GENOMIC DNA]</scope>
    <source>
        <strain evidence="2 3">JCM 15749</strain>
    </source>
</reference>
<gene>
    <name evidence="2" type="ORF">GCM10009821_28340</name>
</gene>
<sequence length="78" mass="8148">MKVATGSQAAYVTLELILWALVSTGIFITAAVVDESGGSEGFGASEAWFYVTLLTVGLLISRGLAKMGNRGHDGTRTL</sequence>
<evidence type="ECO:0000313" key="2">
    <source>
        <dbReference type="EMBL" id="GAA2085188.1"/>
    </source>
</evidence>
<comment type="caution">
    <text evidence="2">The sequence shown here is derived from an EMBL/GenBank/DDBJ whole genome shotgun (WGS) entry which is preliminary data.</text>
</comment>
<feature type="transmembrane region" description="Helical" evidence="1">
    <location>
        <begin position="47"/>
        <end position="65"/>
    </location>
</feature>
<dbReference type="EMBL" id="BAAAPY010000015">
    <property type="protein sequence ID" value="GAA2085188.1"/>
    <property type="molecule type" value="Genomic_DNA"/>
</dbReference>
<organism evidence="2 3">
    <name type="scientific">Aeromicrobium halocynthiae</name>
    <dbReference type="NCBI Taxonomy" id="560557"/>
    <lineage>
        <taxon>Bacteria</taxon>
        <taxon>Bacillati</taxon>
        <taxon>Actinomycetota</taxon>
        <taxon>Actinomycetes</taxon>
        <taxon>Propionibacteriales</taxon>
        <taxon>Nocardioidaceae</taxon>
        <taxon>Aeromicrobium</taxon>
    </lineage>
</organism>
<dbReference type="RefSeq" id="WP_344330046.1">
    <property type="nucleotide sequence ID" value="NZ_BAAAPY010000015.1"/>
</dbReference>
<keyword evidence="1" id="KW-0812">Transmembrane</keyword>
<keyword evidence="1" id="KW-0472">Membrane</keyword>